<keyword evidence="4 7" id="KW-0812">Transmembrane</keyword>
<keyword evidence="5 7" id="KW-1133">Transmembrane helix</keyword>
<proteinExistence type="predicted"/>
<dbReference type="EMBL" id="JAUSUF010000007">
    <property type="protein sequence ID" value="MDQ0150226.1"/>
    <property type="molecule type" value="Genomic_DNA"/>
</dbReference>
<organism evidence="8 9">
    <name type="scientific">Eubacterium multiforme</name>
    <dbReference type="NCBI Taxonomy" id="83339"/>
    <lineage>
        <taxon>Bacteria</taxon>
        <taxon>Bacillati</taxon>
        <taxon>Bacillota</taxon>
        <taxon>Clostridia</taxon>
        <taxon>Eubacteriales</taxon>
        <taxon>Eubacteriaceae</taxon>
        <taxon>Eubacterium</taxon>
    </lineage>
</organism>
<evidence type="ECO:0000256" key="4">
    <source>
        <dbReference type="ARBA" id="ARBA00022692"/>
    </source>
</evidence>
<protein>
    <submittedName>
        <fullName evidence="8">Amino acid transporter</fullName>
    </submittedName>
</protein>
<comment type="subcellular location">
    <subcellularLocation>
        <location evidence="1">Cell membrane</location>
        <topology evidence="1">Multi-pass membrane protein</topology>
    </subcellularLocation>
</comment>
<keyword evidence="9" id="KW-1185">Reference proteome</keyword>
<evidence type="ECO:0000256" key="1">
    <source>
        <dbReference type="ARBA" id="ARBA00004651"/>
    </source>
</evidence>
<dbReference type="Pfam" id="PF13520">
    <property type="entry name" value="AA_permease_2"/>
    <property type="match status" value="1"/>
</dbReference>
<reference evidence="8 9" key="1">
    <citation type="submission" date="2023-07" db="EMBL/GenBank/DDBJ databases">
        <title>Genomic Encyclopedia of Type Strains, Phase IV (KMG-IV): sequencing the most valuable type-strain genomes for metagenomic binning, comparative biology and taxonomic classification.</title>
        <authorList>
            <person name="Goeker M."/>
        </authorList>
    </citation>
    <scope>NUCLEOTIDE SEQUENCE [LARGE SCALE GENOMIC DNA]</scope>
    <source>
        <strain evidence="8 9">DSM 20694</strain>
    </source>
</reference>
<feature type="transmembrane region" description="Helical" evidence="7">
    <location>
        <begin position="235"/>
        <end position="258"/>
    </location>
</feature>
<dbReference type="RefSeq" id="WP_307486784.1">
    <property type="nucleotide sequence ID" value="NZ_JAUSUF010000007.1"/>
</dbReference>
<dbReference type="PANTHER" id="PTHR42770:SF15">
    <property type="entry name" value="GLUTAMATE_GAMMA-AMINOBUTYRATE ANTIPORTER-RELATED"/>
    <property type="match status" value="1"/>
</dbReference>
<dbReference type="PIRSF" id="PIRSF006060">
    <property type="entry name" value="AA_transporter"/>
    <property type="match status" value="1"/>
</dbReference>
<evidence type="ECO:0000256" key="6">
    <source>
        <dbReference type="ARBA" id="ARBA00023136"/>
    </source>
</evidence>
<dbReference type="InterPro" id="IPR002293">
    <property type="entry name" value="AA/rel_permease1"/>
</dbReference>
<feature type="transmembrane region" description="Helical" evidence="7">
    <location>
        <begin position="201"/>
        <end position="223"/>
    </location>
</feature>
<keyword evidence="6 7" id="KW-0472">Membrane</keyword>
<sequence length="517" mass="56823">MEDSRRRMSSRALMLMTFTAVFSFNSIINNSINIGLASIPSYVFATIVYFFPFALMIGEFSSANQDSESGVYSWIKTALGGKWAFLGAWAYFFVNLFFFTSLLPQTLIYASYTFLGRNIFQGDNMTVIISVVSIVLFWLATYVSTKGVDWISKVTNISGVARILIGILFIILAFGVTFVLGKAPAQEFTASTITPKFNWGFFMTLAWILQAVGGAESIGVYVKDVKGGTKAFVKTMLISTAIIGLIYSLGCVAVGLVVPQETLQGNFSNGLFDSFVILGKYYGIGNFITNIVGLIMLLGSIGSLVIWTAAPAKILFSEIPEGIFGKWIAKTDKQGTPVNALYTQAIIVTILLIIPALGIGSIDSFLETLINMTAATSLIPVLFLLISYVVLRYKKDYIKRDFRLGNRKVGMAVGVMLLGLFTLSFVISTIPEPKIIMDYLNGVPLAEGVANPMFVLLYNILGIVIFMGFALICWNRYQKRLASGYFENEGIENLASAEMAITEEENSTVINKKDKNR</sequence>
<feature type="transmembrane region" description="Helical" evidence="7">
    <location>
        <begin position="163"/>
        <end position="181"/>
    </location>
</feature>
<evidence type="ECO:0000256" key="7">
    <source>
        <dbReference type="SAM" id="Phobius"/>
    </source>
</evidence>
<feature type="transmembrane region" description="Helical" evidence="7">
    <location>
        <begin position="34"/>
        <end position="57"/>
    </location>
</feature>
<keyword evidence="3" id="KW-1003">Cell membrane</keyword>
<feature type="transmembrane region" description="Helical" evidence="7">
    <location>
        <begin position="411"/>
        <end position="430"/>
    </location>
</feature>
<evidence type="ECO:0000256" key="2">
    <source>
        <dbReference type="ARBA" id="ARBA00022448"/>
    </source>
</evidence>
<gene>
    <name evidence="8" type="ORF">J2S18_002164</name>
</gene>
<evidence type="ECO:0000256" key="5">
    <source>
        <dbReference type="ARBA" id="ARBA00022989"/>
    </source>
</evidence>
<dbReference type="PANTHER" id="PTHR42770">
    <property type="entry name" value="AMINO ACID TRANSPORTER-RELATED"/>
    <property type="match status" value="1"/>
</dbReference>
<evidence type="ECO:0000313" key="9">
    <source>
        <dbReference type="Proteomes" id="UP001228504"/>
    </source>
</evidence>
<evidence type="ECO:0000256" key="3">
    <source>
        <dbReference type="ARBA" id="ARBA00022475"/>
    </source>
</evidence>
<name>A0ABT9UV85_9FIRM</name>
<feature type="transmembrane region" description="Helical" evidence="7">
    <location>
        <begin position="450"/>
        <end position="474"/>
    </location>
</feature>
<dbReference type="Proteomes" id="UP001228504">
    <property type="component" value="Unassembled WGS sequence"/>
</dbReference>
<comment type="caution">
    <text evidence="8">The sequence shown here is derived from an EMBL/GenBank/DDBJ whole genome shotgun (WGS) entry which is preliminary data.</text>
</comment>
<keyword evidence="2" id="KW-0813">Transport</keyword>
<feature type="transmembrane region" description="Helical" evidence="7">
    <location>
        <begin position="12"/>
        <end position="28"/>
    </location>
</feature>
<feature type="transmembrane region" description="Helical" evidence="7">
    <location>
        <begin position="124"/>
        <end position="143"/>
    </location>
</feature>
<feature type="transmembrane region" description="Helical" evidence="7">
    <location>
        <begin position="368"/>
        <end position="391"/>
    </location>
</feature>
<dbReference type="InterPro" id="IPR050367">
    <property type="entry name" value="APC_superfamily"/>
</dbReference>
<evidence type="ECO:0000313" key="8">
    <source>
        <dbReference type="EMBL" id="MDQ0150226.1"/>
    </source>
</evidence>
<feature type="transmembrane region" description="Helical" evidence="7">
    <location>
        <begin position="340"/>
        <end position="362"/>
    </location>
</feature>
<feature type="transmembrane region" description="Helical" evidence="7">
    <location>
        <begin position="83"/>
        <end position="104"/>
    </location>
</feature>
<dbReference type="Gene3D" id="1.20.1740.10">
    <property type="entry name" value="Amino acid/polyamine transporter I"/>
    <property type="match status" value="1"/>
</dbReference>
<feature type="transmembrane region" description="Helical" evidence="7">
    <location>
        <begin position="287"/>
        <end position="310"/>
    </location>
</feature>
<accession>A0ABT9UV85</accession>